<evidence type="ECO:0000313" key="2">
    <source>
        <dbReference type="EMBL" id="CAA9271728.1"/>
    </source>
</evidence>
<reference evidence="2" key="1">
    <citation type="submission" date="2020-02" db="EMBL/GenBank/DDBJ databases">
        <authorList>
            <person name="Meier V. D."/>
        </authorList>
    </citation>
    <scope>NUCLEOTIDE SEQUENCE</scope>
    <source>
        <strain evidence="2">AVDCRST_MAG08</strain>
    </source>
</reference>
<dbReference type="EMBL" id="CADCTG010000238">
    <property type="protein sequence ID" value="CAA9271728.1"/>
    <property type="molecule type" value="Genomic_DNA"/>
</dbReference>
<proteinExistence type="predicted"/>
<protein>
    <submittedName>
        <fullName evidence="2">Uncharacterized protein</fullName>
    </submittedName>
</protein>
<feature type="non-terminal residue" evidence="2">
    <location>
        <position position="47"/>
    </location>
</feature>
<organism evidence="2">
    <name type="scientific">uncultured Acetobacteraceae bacterium</name>
    <dbReference type="NCBI Taxonomy" id="169975"/>
    <lineage>
        <taxon>Bacteria</taxon>
        <taxon>Pseudomonadati</taxon>
        <taxon>Pseudomonadota</taxon>
        <taxon>Alphaproteobacteria</taxon>
        <taxon>Acetobacterales</taxon>
        <taxon>Acetobacteraceae</taxon>
        <taxon>environmental samples</taxon>
    </lineage>
</organism>
<feature type="region of interest" description="Disordered" evidence="1">
    <location>
        <begin position="1"/>
        <end position="26"/>
    </location>
</feature>
<evidence type="ECO:0000256" key="1">
    <source>
        <dbReference type="SAM" id="MobiDB-lite"/>
    </source>
</evidence>
<feature type="compositionally biased region" description="Basic residues" evidence="1">
    <location>
        <begin position="1"/>
        <end position="18"/>
    </location>
</feature>
<accession>A0A6J4J7N5</accession>
<gene>
    <name evidence="2" type="ORF">AVDCRST_MAG08-3171</name>
</gene>
<feature type="non-terminal residue" evidence="2">
    <location>
        <position position="1"/>
    </location>
</feature>
<sequence>CAAPRRRSARRSAKKRASWRSTTCAPASPLCCSSAPNPGAMAHWHEL</sequence>
<name>A0A6J4J7N5_9PROT</name>
<dbReference type="AlphaFoldDB" id="A0A6J4J7N5"/>